<dbReference type="AlphaFoldDB" id="C5KA88"/>
<evidence type="ECO:0000256" key="2">
    <source>
        <dbReference type="ARBA" id="ARBA00012787"/>
    </source>
</evidence>
<dbReference type="OrthoDB" id="432927at2759"/>
<evidence type="ECO:0000256" key="4">
    <source>
        <dbReference type="ARBA" id="ARBA00023235"/>
    </source>
</evidence>
<dbReference type="GO" id="GO:0003723">
    <property type="term" value="F:RNA binding"/>
    <property type="evidence" value="ECO:0007669"/>
    <property type="project" value="InterPro"/>
</dbReference>
<dbReference type="GeneID" id="9048512"/>
<organism evidence="8">
    <name type="scientific">Perkinsus marinus (strain ATCC 50983 / TXsc)</name>
    <dbReference type="NCBI Taxonomy" id="423536"/>
    <lineage>
        <taxon>Eukaryota</taxon>
        <taxon>Sar</taxon>
        <taxon>Alveolata</taxon>
        <taxon>Perkinsozoa</taxon>
        <taxon>Perkinsea</taxon>
        <taxon>Perkinsida</taxon>
        <taxon>Perkinsidae</taxon>
        <taxon>Perkinsus</taxon>
    </lineage>
</organism>
<dbReference type="RefSeq" id="XP_002786753.1">
    <property type="nucleotide sequence ID" value="XM_002786707.1"/>
</dbReference>
<gene>
    <name evidence="7" type="ORF">Pmar_PMAR008878</name>
</gene>
<name>C5KA88_PERM5</name>
<dbReference type="InterPro" id="IPR048741">
    <property type="entry name" value="Pus10-like_C"/>
</dbReference>
<proteinExistence type="inferred from homology"/>
<dbReference type="PANTHER" id="PTHR21568:SF0">
    <property type="entry name" value="TRNA PSEUDOURIDINE SYNTHASE PUS10"/>
    <property type="match status" value="1"/>
</dbReference>
<dbReference type="GO" id="GO:0031119">
    <property type="term" value="P:tRNA pseudouridine synthesis"/>
    <property type="evidence" value="ECO:0007669"/>
    <property type="project" value="TreeGrafter"/>
</dbReference>
<evidence type="ECO:0000256" key="3">
    <source>
        <dbReference type="ARBA" id="ARBA00022694"/>
    </source>
</evidence>
<feature type="compositionally biased region" description="Acidic residues" evidence="5">
    <location>
        <begin position="222"/>
        <end position="232"/>
    </location>
</feature>
<evidence type="ECO:0000256" key="1">
    <source>
        <dbReference type="ARBA" id="ARBA00009652"/>
    </source>
</evidence>
<evidence type="ECO:0000256" key="5">
    <source>
        <dbReference type="SAM" id="MobiDB-lite"/>
    </source>
</evidence>
<feature type="region of interest" description="Disordered" evidence="5">
    <location>
        <begin position="187"/>
        <end position="236"/>
    </location>
</feature>
<dbReference type="Proteomes" id="UP000007800">
    <property type="component" value="Unassembled WGS sequence"/>
</dbReference>
<keyword evidence="4" id="KW-0413">Isomerase</keyword>
<dbReference type="FunFam" id="3.30.70.3190:FF:000001">
    <property type="entry name" value="tRNA pseudouridine synthase Pus10"/>
    <property type="match status" value="1"/>
</dbReference>
<accession>C5KA88</accession>
<dbReference type="InParanoid" id="C5KA88"/>
<dbReference type="InterPro" id="IPR039894">
    <property type="entry name" value="Pus10-like"/>
</dbReference>
<dbReference type="SUPFAM" id="SSF55120">
    <property type="entry name" value="Pseudouridine synthase"/>
    <property type="match status" value="1"/>
</dbReference>
<protein>
    <recommendedName>
        <fullName evidence="2">tRNA pseudouridine(55) synthase</fullName>
        <ecNumber evidence="2">5.4.99.25</ecNumber>
    </recommendedName>
</protein>
<feature type="compositionally biased region" description="Basic residues" evidence="5">
    <location>
        <begin position="197"/>
        <end position="209"/>
    </location>
</feature>
<evidence type="ECO:0000259" key="6">
    <source>
        <dbReference type="Pfam" id="PF21238"/>
    </source>
</evidence>
<dbReference type="Gene3D" id="3.30.70.2510">
    <property type="match status" value="1"/>
</dbReference>
<dbReference type="Gene3D" id="3.30.70.3190">
    <property type="match status" value="1"/>
</dbReference>
<dbReference type="EC" id="5.4.99.25" evidence="2"/>
<keyword evidence="8" id="KW-1185">Reference proteome</keyword>
<reference evidence="7 8" key="1">
    <citation type="submission" date="2008-07" db="EMBL/GenBank/DDBJ databases">
        <authorList>
            <person name="El-Sayed N."/>
            <person name="Caler E."/>
            <person name="Inman J."/>
            <person name="Amedeo P."/>
            <person name="Hass B."/>
            <person name="Wortman J."/>
        </authorList>
    </citation>
    <scope>NUCLEOTIDE SEQUENCE [LARGE SCALE GENOMIC DNA]</scope>
    <source>
        <strain evidence="8">ATCC 50983 / TXsc</strain>
    </source>
</reference>
<dbReference type="PANTHER" id="PTHR21568">
    <property type="entry name" value="TRNA PSEUDOURIDINE SYNTHASE PUS10"/>
    <property type="match status" value="1"/>
</dbReference>
<evidence type="ECO:0000313" key="8">
    <source>
        <dbReference type="Proteomes" id="UP000007800"/>
    </source>
</evidence>
<dbReference type="EMBL" id="GG671749">
    <property type="protein sequence ID" value="EER18549.1"/>
    <property type="molecule type" value="Genomic_DNA"/>
</dbReference>
<keyword evidence="3" id="KW-0819">tRNA processing</keyword>
<sequence>MTAPLNVPKPELAEYLCWRCQLRYKGVKDPEQYKAADWVGPPSEEECRSEPEYLCGGCFGLLEDPWVSGHENRVMEEIVAAIDASGFEDTYDLVLSTRLSPALVVRGFIEKVLYERGEVDEVPEVREVLRWVLLPELHRKMRAMTPGLTEETLAGSGPVAEAFFRVNSPAADQLECSVLASEQRIKPPSRWKDDRKFARKGGKGKGRWRRDKDRRGSSSDPTNEESSPESSEELPSTNTIIKAMKGQSSDRLETLLGGDAISDKVGDGHWMAGVDDLAQCMRAYPNTTDEFRPTLEAVISRDSIYLFGRYRKFSRKISQTPWLVHDGSKPRSRCETSASEIALKPICEALGADWTRCSFCSAGREDVDVRMLGNGRPFAVEIPEAHRNLLLPHHKVSWDALAAKTDAFEVMFIHPADKHVMEWLGWSSERHTKLYVCMVWSEDPVTAEVVARVNAMKEVEIQQRTPLRVMHRRANAMRRKMMHSITCEMVNPHYLKVSLACSAGMYIKEFVHGDFGRTRPSMADLLSSKHCDILQLDVGDLVEEEDMKDYVPLKCREAERQTELADRAAASSSPEE</sequence>
<dbReference type="InterPro" id="IPR020103">
    <property type="entry name" value="PsdUridine_synth_cat_dom_sf"/>
</dbReference>
<dbReference type="GO" id="GO:0160148">
    <property type="term" value="F:tRNA pseudouridine(55) synthase activity"/>
    <property type="evidence" value="ECO:0007669"/>
    <property type="project" value="UniProtKB-EC"/>
</dbReference>
<dbReference type="Pfam" id="PF21238">
    <property type="entry name" value="Pus10_C"/>
    <property type="match status" value="1"/>
</dbReference>
<feature type="domain" description="Pus10-like C-terminal" evidence="6">
    <location>
        <begin position="305"/>
        <end position="540"/>
    </location>
</feature>
<evidence type="ECO:0000313" key="7">
    <source>
        <dbReference type="EMBL" id="EER18549.1"/>
    </source>
</evidence>
<comment type="similarity">
    <text evidence="1">Belongs to the pseudouridine synthase Pus10 family.</text>
</comment>